<evidence type="ECO:0000256" key="4">
    <source>
        <dbReference type="ARBA" id="ARBA00022833"/>
    </source>
</evidence>
<dbReference type="RefSeq" id="WP_161091991.1">
    <property type="nucleotide sequence ID" value="NZ_WWCV01000049.1"/>
</dbReference>
<evidence type="ECO:0000313" key="10">
    <source>
        <dbReference type="Proteomes" id="UP000484875"/>
    </source>
</evidence>
<protein>
    <submittedName>
        <fullName evidence="9">M48 family metalloprotease</fullName>
    </submittedName>
</protein>
<dbReference type="GO" id="GO:0046872">
    <property type="term" value="F:metal ion binding"/>
    <property type="evidence" value="ECO:0007669"/>
    <property type="project" value="UniProtKB-KW"/>
</dbReference>
<dbReference type="GO" id="GO:0004222">
    <property type="term" value="F:metalloendopeptidase activity"/>
    <property type="evidence" value="ECO:0007669"/>
    <property type="project" value="InterPro"/>
</dbReference>
<evidence type="ECO:0000256" key="3">
    <source>
        <dbReference type="ARBA" id="ARBA00022801"/>
    </source>
</evidence>
<dbReference type="PANTHER" id="PTHR22726">
    <property type="entry name" value="METALLOENDOPEPTIDASE OMA1"/>
    <property type="match status" value="1"/>
</dbReference>
<sequence length="259" mass="28842">MSNRRGRAGRALLRALLALLACAPVPAAAQDAAALTQQMVIARAAEVYAARLNDHVLDGDARFTARVNAIAATLIARARRDYPETADWAWEVHTTNTPDQNADCMAGGKILVSLAYVQRLELNDAELAMLLAHEIEHAALRHNLKEYQQALRLDPRWAARPFLELEHAVDNDSGLMDQLAPTNYEQEVEADREGMLLAWRAGWPAAQLAGYFKKMYRGSVSPRRSKPDYPSPQLRWQAARELAATLQKNYVQAPSEPLH</sequence>
<keyword evidence="7" id="KW-0732">Signal</keyword>
<comment type="similarity">
    <text evidence="6">Belongs to the peptidase M48 family.</text>
</comment>
<dbReference type="AlphaFoldDB" id="A0A845HQ63"/>
<dbReference type="Gene3D" id="3.30.2010.10">
    <property type="entry name" value="Metalloproteases ('zincins'), catalytic domain"/>
    <property type="match status" value="1"/>
</dbReference>
<evidence type="ECO:0000256" key="6">
    <source>
        <dbReference type="RuleBase" id="RU003983"/>
    </source>
</evidence>
<keyword evidence="2" id="KW-0479">Metal-binding</keyword>
<evidence type="ECO:0000256" key="7">
    <source>
        <dbReference type="SAM" id="SignalP"/>
    </source>
</evidence>
<evidence type="ECO:0000256" key="2">
    <source>
        <dbReference type="ARBA" id="ARBA00022723"/>
    </source>
</evidence>
<name>A0A845HQ63_9BURK</name>
<proteinExistence type="inferred from homology"/>
<feature type="chain" id="PRO_5032949392" evidence="7">
    <location>
        <begin position="30"/>
        <end position="259"/>
    </location>
</feature>
<feature type="signal peptide" evidence="7">
    <location>
        <begin position="1"/>
        <end position="29"/>
    </location>
</feature>
<keyword evidence="4 6" id="KW-0862">Zinc</keyword>
<dbReference type="GO" id="GO:0016020">
    <property type="term" value="C:membrane"/>
    <property type="evidence" value="ECO:0007669"/>
    <property type="project" value="TreeGrafter"/>
</dbReference>
<accession>A0A845HQ63</accession>
<organism evidence="9 10">
    <name type="scientific">Duganella vulcania</name>
    <dbReference type="NCBI Taxonomy" id="2692166"/>
    <lineage>
        <taxon>Bacteria</taxon>
        <taxon>Pseudomonadati</taxon>
        <taxon>Pseudomonadota</taxon>
        <taxon>Betaproteobacteria</taxon>
        <taxon>Burkholderiales</taxon>
        <taxon>Oxalobacteraceae</taxon>
        <taxon>Telluria group</taxon>
        <taxon>Duganella</taxon>
    </lineage>
</organism>
<evidence type="ECO:0000256" key="5">
    <source>
        <dbReference type="ARBA" id="ARBA00023049"/>
    </source>
</evidence>
<dbReference type="Pfam" id="PF01435">
    <property type="entry name" value="Peptidase_M48"/>
    <property type="match status" value="1"/>
</dbReference>
<evidence type="ECO:0000259" key="8">
    <source>
        <dbReference type="Pfam" id="PF01435"/>
    </source>
</evidence>
<dbReference type="PANTHER" id="PTHR22726:SF1">
    <property type="entry name" value="METALLOENDOPEPTIDASE OMA1, MITOCHONDRIAL"/>
    <property type="match status" value="1"/>
</dbReference>
<feature type="domain" description="Peptidase M48" evidence="8">
    <location>
        <begin position="65"/>
        <end position="212"/>
    </location>
</feature>
<evidence type="ECO:0000313" key="9">
    <source>
        <dbReference type="EMBL" id="MYN19569.1"/>
    </source>
</evidence>
<reference evidence="9 10" key="1">
    <citation type="submission" date="2019-12" db="EMBL/GenBank/DDBJ databases">
        <title>Novel species isolated from a subtropical stream in China.</title>
        <authorList>
            <person name="Lu H."/>
        </authorList>
    </citation>
    <scope>NUCLEOTIDE SEQUENCE [LARGE SCALE GENOMIC DNA]</scope>
    <source>
        <strain evidence="9 10">FT107W</strain>
    </source>
</reference>
<keyword evidence="5 6" id="KW-0482">Metalloprotease</keyword>
<keyword evidence="1 6" id="KW-0645">Protease</keyword>
<dbReference type="EMBL" id="WWCV01000049">
    <property type="protein sequence ID" value="MYN19569.1"/>
    <property type="molecule type" value="Genomic_DNA"/>
</dbReference>
<gene>
    <name evidence="9" type="ORF">GTP81_22760</name>
</gene>
<dbReference type="InterPro" id="IPR051156">
    <property type="entry name" value="Mito/Outer_Membr_Metalloprot"/>
</dbReference>
<evidence type="ECO:0000256" key="1">
    <source>
        <dbReference type="ARBA" id="ARBA00022670"/>
    </source>
</evidence>
<keyword evidence="10" id="KW-1185">Reference proteome</keyword>
<comment type="caution">
    <text evidence="9">The sequence shown here is derived from an EMBL/GenBank/DDBJ whole genome shotgun (WGS) entry which is preliminary data.</text>
</comment>
<comment type="cofactor">
    <cofactor evidence="6">
        <name>Zn(2+)</name>
        <dbReference type="ChEBI" id="CHEBI:29105"/>
    </cofactor>
    <text evidence="6">Binds 1 zinc ion per subunit.</text>
</comment>
<dbReference type="GO" id="GO:0051603">
    <property type="term" value="P:proteolysis involved in protein catabolic process"/>
    <property type="evidence" value="ECO:0007669"/>
    <property type="project" value="TreeGrafter"/>
</dbReference>
<keyword evidence="3 6" id="KW-0378">Hydrolase</keyword>
<dbReference type="InterPro" id="IPR001915">
    <property type="entry name" value="Peptidase_M48"/>
</dbReference>
<dbReference type="Proteomes" id="UP000484875">
    <property type="component" value="Unassembled WGS sequence"/>
</dbReference>
<dbReference type="CDD" id="cd07331">
    <property type="entry name" value="M48C_Oma1_like"/>
    <property type="match status" value="1"/>
</dbReference>